<evidence type="ECO:0000256" key="1">
    <source>
        <dbReference type="SAM" id="Phobius"/>
    </source>
</evidence>
<proteinExistence type="predicted"/>
<evidence type="ECO:0000256" key="2">
    <source>
        <dbReference type="SAM" id="SignalP"/>
    </source>
</evidence>
<evidence type="ECO:0000313" key="4">
    <source>
        <dbReference type="Proteomes" id="UP000005237"/>
    </source>
</evidence>
<keyword evidence="1" id="KW-1133">Transmembrane helix</keyword>
<dbReference type="AlphaFoldDB" id="A0A8R1E798"/>
<reference evidence="4" key="1">
    <citation type="submission" date="2010-08" db="EMBL/GenBank/DDBJ databases">
        <authorList>
            <consortium name="Caenorhabditis japonica Sequencing Consortium"/>
            <person name="Wilson R.K."/>
        </authorList>
    </citation>
    <scope>NUCLEOTIDE SEQUENCE [LARGE SCALE GENOMIC DNA]</scope>
    <source>
        <strain evidence="4">DF5081</strain>
    </source>
</reference>
<reference evidence="3" key="2">
    <citation type="submission" date="2022-06" db="UniProtKB">
        <authorList>
            <consortium name="EnsemblMetazoa"/>
        </authorList>
    </citation>
    <scope>IDENTIFICATION</scope>
    <source>
        <strain evidence="3">DF5081</strain>
    </source>
</reference>
<evidence type="ECO:0000313" key="3">
    <source>
        <dbReference type="EnsemblMetazoa" id="CJA25567.1"/>
    </source>
</evidence>
<dbReference type="EnsemblMetazoa" id="CJA25567.1">
    <property type="protein sequence ID" value="CJA25567.1"/>
    <property type="gene ID" value="WBGene00181139"/>
</dbReference>
<keyword evidence="2" id="KW-0732">Signal</keyword>
<accession>A0A8R1E798</accession>
<keyword evidence="1" id="KW-0812">Transmembrane</keyword>
<keyword evidence="4" id="KW-1185">Reference proteome</keyword>
<dbReference type="Proteomes" id="UP000005237">
    <property type="component" value="Unassembled WGS sequence"/>
</dbReference>
<sequence>MRWRHSLALSYLTISGYFCTLDSTSSVVCPMPSVPGSSARNKTCPDFKANPTFIHCCMSKLPPTNALLKERHSVYCCSLEDFEKEKQELATAELRNFLREYLALIIFGSVLAVSLIVILVAIVCKKVSGCPMYTGMQIMSHPTDSPAAMYRPVDTLPPKMYEAPPPYECFVPPPNTLLRREESDWNCVLENEANQIRRGAPP</sequence>
<feature type="chain" id="PRO_5035753541" evidence="2">
    <location>
        <begin position="20"/>
        <end position="202"/>
    </location>
</feature>
<feature type="signal peptide" evidence="2">
    <location>
        <begin position="1"/>
        <end position="19"/>
    </location>
</feature>
<name>A0A8R1E798_CAEJA</name>
<feature type="transmembrane region" description="Helical" evidence="1">
    <location>
        <begin position="101"/>
        <end position="123"/>
    </location>
</feature>
<keyword evidence="1" id="KW-0472">Membrane</keyword>
<organism evidence="3 4">
    <name type="scientific">Caenorhabditis japonica</name>
    <dbReference type="NCBI Taxonomy" id="281687"/>
    <lineage>
        <taxon>Eukaryota</taxon>
        <taxon>Metazoa</taxon>
        <taxon>Ecdysozoa</taxon>
        <taxon>Nematoda</taxon>
        <taxon>Chromadorea</taxon>
        <taxon>Rhabditida</taxon>
        <taxon>Rhabditina</taxon>
        <taxon>Rhabditomorpha</taxon>
        <taxon>Rhabditoidea</taxon>
        <taxon>Rhabditidae</taxon>
        <taxon>Peloderinae</taxon>
        <taxon>Caenorhabditis</taxon>
    </lineage>
</organism>
<protein>
    <submittedName>
        <fullName evidence="3">Uncharacterized protein</fullName>
    </submittedName>
</protein>